<sequence>MLNDRKTTNLLLLAIVIPLFFYLLKILSFIFIPLVSSMFIALLFLPLMRWFKRKGVPKFVSITVVILIIIAAFRIGGGLIKLSSAEILATDNAYFDKAKVKISSLLYSLGNFVGLDFLKSMETPQDLVSKDAIMKSLAPTVDFISSTISMILSTLFFVLLLLAESMDVQKIMNSTILKKQFASVKTFMKIERDLIKFIKVKFFISLFTGIGIGIACWAFGVSFPIFWGVFAFAINFLQLVGSVITVVLLAIFAFVEIESSSILLFFVLTCTGVQVLFGGILEPVFMGRSFSINVVTILVMLMLWGNIWGIAGLIMSIPITVFLKIIMEQYKSTRVIAQLISGNTVAIVLPPINKKQIKT</sequence>
<keyword evidence="3" id="KW-0813">Transport</keyword>
<evidence type="ECO:0000256" key="8">
    <source>
        <dbReference type="SAM" id="Phobius"/>
    </source>
</evidence>
<keyword evidence="7 8" id="KW-0472">Membrane</keyword>
<feature type="transmembrane region" description="Helical" evidence="8">
    <location>
        <begin position="30"/>
        <end position="47"/>
    </location>
</feature>
<dbReference type="GO" id="GO:0005886">
    <property type="term" value="C:plasma membrane"/>
    <property type="evidence" value="ECO:0007669"/>
    <property type="project" value="UniProtKB-SubCell"/>
</dbReference>
<evidence type="ECO:0000256" key="7">
    <source>
        <dbReference type="ARBA" id="ARBA00023136"/>
    </source>
</evidence>
<dbReference type="Pfam" id="PF01594">
    <property type="entry name" value="AI-2E_transport"/>
    <property type="match status" value="1"/>
</dbReference>
<accession>A0A1I0P5J7</accession>
<feature type="transmembrane region" description="Helical" evidence="8">
    <location>
        <begin position="202"/>
        <end position="220"/>
    </location>
</feature>
<evidence type="ECO:0000256" key="6">
    <source>
        <dbReference type="ARBA" id="ARBA00022989"/>
    </source>
</evidence>
<organism evidence="9 10">
    <name type="scientific">Roseivirga pacifica</name>
    <dbReference type="NCBI Taxonomy" id="1267423"/>
    <lineage>
        <taxon>Bacteria</taxon>
        <taxon>Pseudomonadati</taxon>
        <taxon>Bacteroidota</taxon>
        <taxon>Cytophagia</taxon>
        <taxon>Cytophagales</taxon>
        <taxon>Roseivirgaceae</taxon>
        <taxon>Roseivirga</taxon>
    </lineage>
</organism>
<dbReference type="InterPro" id="IPR002549">
    <property type="entry name" value="AI-2E-like"/>
</dbReference>
<dbReference type="STRING" id="1267423.SAMN05216290_1729"/>
<evidence type="ECO:0000313" key="9">
    <source>
        <dbReference type="EMBL" id="SEW09459.1"/>
    </source>
</evidence>
<feature type="transmembrane region" description="Helical" evidence="8">
    <location>
        <begin position="226"/>
        <end position="255"/>
    </location>
</feature>
<proteinExistence type="inferred from homology"/>
<reference evidence="10" key="1">
    <citation type="submission" date="2016-10" db="EMBL/GenBank/DDBJ databases">
        <authorList>
            <person name="Varghese N."/>
            <person name="Submissions S."/>
        </authorList>
    </citation>
    <scope>NUCLEOTIDE SEQUENCE [LARGE SCALE GENOMIC DNA]</scope>
    <source>
        <strain evidence="10">CGMCC 1.12402</strain>
    </source>
</reference>
<evidence type="ECO:0000313" key="10">
    <source>
        <dbReference type="Proteomes" id="UP000199437"/>
    </source>
</evidence>
<feature type="transmembrane region" description="Helical" evidence="8">
    <location>
        <begin position="301"/>
        <end position="323"/>
    </location>
</feature>
<feature type="transmembrane region" description="Helical" evidence="8">
    <location>
        <begin position="59"/>
        <end position="80"/>
    </location>
</feature>
<keyword evidence="4" id="KW-1003">Cell membrane</keyword>
<keyword evidence="5 8" id="KW-0812">Transmembrane</keyword>
<dbReference type="EMBL" id="FOIR01000001">
    <property type="protein sequence ID" value="SEW09459.1"/>
    <property type="molecule type" value="Genomic_DNA"/>
</dbReference>
<dbReference type="GeneID" id="99986450"/>
<gene>
    <name evidence="9" type="ORF">SAMN05216290_1729</name>
</gene>
<feature type="transmembrane region" description="Helical" evidence="8">
    <location>
        <begin position="7"/>
        <end position="24"/>
    </location>
</feature>
<evidence type="ECO:0000256" key="5">
    <source>
        <dbReference type="ARBA" id="ARBA00022692"/>
    </source>
</evidence>
<keyword evidence="6 8" id="KW-1133">Transmembrane helix</keyword>
<dbReference type="AlphaFoldDB" id="A0A1I0P5J7"/>
<protein>
    <submittedName>
        <fullName evidence="9">Predicted PurR-regulated permease PerM</fullName>
    </submittedName>
</protein>
<keyword evidence="10" id="KW-1185">Reference proteome</keyword>
<dbReference type="Proteomes" id="UP000199437">
    <property type="component" value="Unassembled WGS sequence"/>
</dbReference>
<dbReference type="RefSeq" id="WP_222843609.1">
    <property type="nucleotide sequence ID" value="NZ_FOIR01000001.1"/>
</dbReference>
<comment type="subcellular location">
    <subcellularLocation>
        <location evidence="1">Cell membrane</location>
        <topology evidence="1">Multi-pass membrane protein</topology>
    </subcellularLocation>
</comment>
<feature type="transmembrane region" description="Helical" evidence="8">
    <location>
        <begin position="262"/>
        <end position="281"/>
    </location>
</feature>
<comment type="similarity">
    <text evidence="2">Belongs to the autoinducer-2 exporter (AI-2E) (TC 2.A.86) family.</text>
</comment>
<evidence type="ECO:0000256" key="2">
    <source>
        <dbReference type="ARBA" id="ARBA00009773"/>
    </source>
</evidence>
<evidence type="ECO:0000256" key="4">
    <source>
        <dbReference type="ARBA" id="ARBA00022475"/>
    </source>
</evidence>
<dbReference type="PANTHER" id="PTHR21716:SF53">
    <property type="entry name" value="PERMEASE PERM-RELATED"/>
    <property type="match status" value="1"/>
</dbReference>
<feature type="transmembrane region" description="Helical" evidence="8">
    <location>
        <begin position="143"/>
        <end position="163"/>
    </location>
</feature>
<dbReference type="PANTHER" id="PTHR21716">
    <property type="entry name" value="TRANSMEMBRANE PROTEIN"/>
    <property type="match status" value="1"/>
</dbReference>
<name>A0A1I0P5J7_9BACT</name>
<evidence type="ECO:0000256" key="3">
    <source>
        <dbReference type="ARBA" id="ARBA00022448"/>
    </source>
</evidence>
<evidence type="ECO:0000256" key="1">
    <source>
        <dbReference type="ARBA" id="ARBA00004651"/>
    </source>
</evidence>